<dbReference type="InterPro" id="IPR007272">
    <property type="entry name" value="Sulf_transp_TsuA/YedE"/>
</dbReference>
<keyword evidence="2" id="KW-0813">Transport</keyword>
<comment type="subcellular location">
    <subcellularLocation>
        <location evidence="1">Cell inner membrane</location>
        <topology evidence="1">Multi-pass membrane protein</topology>
    </subcellularLocation>
</comment>
<dbReference type="Proteomes" id="UP000664399">
    <property type="component" value="Unassembled WGS sequence"/>
</dbReference>
<gene>
    <name evidence="10" type="ORF">J2D75_09500</name>
</gene>
<keyword evidence="6 9" id="KW-1133">Transmembrane helix</keyword>
<proteinExistence type="inferred from homology"/>
<dbReference type="PANTHER" id="PTHR30574:SF1">
    <property type="entry name" value="SULPHUR TRANSPORT DOMAIN-CONTAINING PROTEIN"/>
    <property type="match status" value="1"/>
</dbReference>
<comment type="caution">
    <text evidence="10">The sequence shown here is derived from an EMBL/GenBank/DDBJ whole genome shotgun (WGS) entry which is preliminary data.</text>
</comment>
<feature type="transmembrane region" description="Helical" evidence="9">
    <location>
        <begin position="6"/>
        <end position="24"/>
    </location>
</feature>
<dbReference type="PANTHER" id="PTHR30574">
    <property type="entry name" value="INNER MEMBRANE PROTEIN YEDE"/>
    <property type="match status" value="1"/>
</dbReference>
<feature type="transmembrane region" description="Helical" evidence="9">
    <location>
        <begin position="44"/>
        <end position="63"/>
    </location>
</feature>
<accession>A0ABS3LMW3</accession>
<feature type="transmembrane region" description="Helical" evidence="9">
    <location>
        <begin position="75"/>
        <end position="93"/>
    </location>
</feature>
<evidence type="ECO:0000256" key="9">
    <source>
        <dbReference type="SAM" id="Phobius"/>
    </source>
</evidence>
<evidence type="ECO:0000256" key="3">
    <source>
        <dbReference type="ARBA" id="ARBA00022475"/>
    </source>
</evidence>
<evidence type="ECO:0000256" key="6">
    <source>
        <dbReference type="ARBA" id="ARBA00022989"/>
    </source>
</evidence>
<name>A0ABS3LMW3_9PROT</name>
<feature type="transmembrane region" description="Helical" evidence="9">
    <location>
        <begin position="114"/>
        <end position="134"/>
    </location>
</feature>
<evidence type="ECO:0000256" key="2">
    <source>
        <dbReference type="ARBA" id="ARBA00022448"/>
    </source>
</evidence>
<comment type="similarity">
    <text evidence="8">Belongs to the TsuA/YedE (TC 9.B.102) family.</text>
</comment>
<keyword evidence="7 9" id="KW-0472">Membrane</keyword>
<keyword evidence="4" id="KW-0997">Cell inner membrane</keyword>
<evidence type="ECO:0000256" key="1">
    <source>
        <dbReference type="ARBA" id="ARBA00004429"/>
    </source>
</evidence>
<organism evidence="10 11">
    <name type="scientific">Acetobacter suratthaniensis</name>
    <dbReference type="NCBI Taxonomy" id="1502841"/>
    <lineage>
        <taxon>Bacteria</taxon>
        <taxon>Pseudomonadati</taxon>
        <taxon>Pseudomonadota</taxon>
        <taxon>Alphaproteobacteria</taxon>
        <taxon>Acetobacterales</taxon>
        <taxon>Acetobacteraceae</taxon>
        <taxon>Acetobacter</taxon>
    </lineage>
</organism>
<keyword evidence="11" id="KW-1185">Reference proteome</keyword>
<evidence type="ECO:0000256" key="5">
    <source>
        <dbReference type="ARBA" id="ARBA00022692"/>
    </source>
</evidence>
<evidence type="ECO:0000256" key="7">
    <source>
        <dbReference type="ARBA" id="ARBA00023136"/>
    </source>
</evidence>
<evidence type="ECO:0000256" key="4">
    <source>
        <dbReference type="ARBA" id="ARBA00022519"/>
    </source>
</evidence>
<protein>
    <submittedName>
        <fullName evidence="10">YeeE/YedE family protein</fullName>
    </submittedName>
</protein>
<evidence type="ECO:0000313" key="11">
    <source>
        <dbReference type="Proteomes" id="UP000664399"/>
    </source>
</evidence>
<reference evidence="10 11" key="1">
    <citation type="submission" date="2021-03" db="EMBL/GenBank/DDBJ databases">
        <title>The complete genome sequence of Acetobacter suratthaniensis TBRC 1719.</title>
        <authorList>
            <person name="Charoenyingcharoen P."/>
            <person name="Yukphan P."/>
        </authorList>
    </citation>
    <scope>NUCLEOTIDE SEQUENCE [LARGE SCALE GENOMIC DNA]</scope>
    <source>
        <strain evidence="10 11">TBRC 1719</strain>
    </source>
</reference>
<dbReference type="EMBL" id="JAFVMG010000009">
    <property type="protein sequence ID" value="MBO1328710.1"/>
    <property type="molecule type" value="Genomic_DNA"/>
</dbReference>
<keyword evidence="3" id="KW-1003">Cell membrane</keyword>
<keyword evidence="5 9" id="KW-0812">Transmembrane</keyword>
<evidence type="ECO:0000313" key="10">
    <source>
        <dbReference type="EMBL" id="MBO1328710.1"/>
    </source>
</evidence>
<evidence type="ECO:0000256" key="8">
    <source>
        <dbReference type="ARBA" id="ARBA00035655"/>
    </source>
</evidence>
<sequence>MAQYGPSLAGGVLIGLACSAYLLFDGRIAGISGIMGRVLAGRQIWPGAALLAGLMVGPGVWRLLTGLWPAVHVQASWPVLVVSGFVVGFGTRMGSGCTSGHGVMGLARLSPRSLVAVGCFLGTGVLVATVFHLAGWR</sequence>